<protein>
    <submittedName>
        <fullName evidence="1">Uncharacterized protein</fullName>
    </submittedName>
</protein>
<evidence type="ECO:0000313" key="1">
    <source>
        <dbReference type="EMBL" id="CAN0494364.1"/>
    </source>
</evidence>
<accession>A0AC59ZSB6</accession>
<gene>
    <name evidence="1" type="ORF">MRATA1EN22A_LOCUS21876</name>
</gene>
<organism evidence="1 2">
    <name type="scientific">Rangifer tarandus platyrhynchus</name>
    <name type="common">Svalbard reindeer</name>
    <dbReference type="NCBI Taxonomy" id="3082113"/>
    <lineage>
        <taxon>Eukaryota</taxon>
        <taxon>Metazoa</taxon>
        <taxon>Chordata</taxon>
        <taxon>Craniata</taxon>
        <taxon>Vertebrata</taxon>
        <taxon>Euteleostomi</taxon>
        <taxon>Mammalia</taxon>
        <taxon>Eutheria</taxon>
        <taxon>Laurasiatheria</taxon>
        <taxon>Artiodactyla</taxon>
        <taxon>Ruminantia</taxon>
        <taxon>Pecora</taxon>
        <taxon>Cervidae</taxon>
        <taxon>Odocoileinae</taxon>
        <taxon>Rangifer</taxon>
    </lineage>
</organism>
<dbReference type="Proteomes" id="UP001162501">
    <property type="component" value="Chromosome 33"/>
</dbReference>
<reference evidence="1" key="2">
    <citation type="submission" date="2025-03" db="EMBL/GenBank/DDBJ databases">
        <authorList>
            <consortium name="ELIXIR-Norway"/>
            <consortium name="Elixir Norway"/>
        </authorList>
    </citation>
    <scope>NUCLEOTIDE SEQUENCE</scope>
</reference>
<name>A0AC59ZSB6_RANTA</name>
<dbReference type="EMBL" id="OX596117">
    <property type="protein sequence ID" value="CAN0494364.1"/>
    <property type="molecule type" value="Genomic_DNA"/>
</dbReference>
<reference evidence="1" key="1">
    <citation type="submission" date="2023-05" db="EMBL/GenBank/DDBJ databases">
        <authorList>
            <consortium name="ELIXIR-Norway"/>
        </authorList>
    </citation>
    <scope>NUCLEOTIDE SEQUENCE</scope>
</reference>
<sequence length="362" mass="39185">MRRKSVPGRGHRECKGPEAGGCVARGMAGGERQETREARLRWPRRGVRTGQRPALAGSAPPPAPKDPPALSTARPGCGPPGGLQVALETRLPRQAGRDWTRPLEEGRSGGHPRPTEKPFGYRLCPRHQKYCVQKRQDKTARTASSASRKRAGEGRLSAEGAWKGRPGTQREAIWKRELPGEEGPGCGGGPLGRAGRVPAVRRGPGGAPFLAAPRVGGFPYRRRRRLCSPGSHRWIPGPFLPGTAPPLDPPFPRGRPADSSEPLENPQLRPEAGAPPRLPLGHAHARPRPRHWLRRAVASLDWSVVARPRPPPRTKTGAGSAHPHRKTPRNLRGWVPRLRAQPHPDLGGLHESQPGGCNNNCG</sequence>
<evidence type="ECO:0000313" key="2">
    <source>
        <dbReference type="Proteomes" id="UP001162501"/>
    </source>
</evidence>
<proteinExistence type="predicted"/>